<evidence type="ECO:0000256" key="2">
    <source>
        <dbReference type="ARBA" id="ARBA00022700"/>
    </source>
</evidence>
<proteinExistence type="inferred from homology"/>
<keyword evidence="2" id="KW-0734">Signal transduction inhibitor</keyword>
<keyword evidence="5" id="KW-1185">Reference proteome</keyword>
<evidence type="ECO:0000313" key="5">
    <source>
        <dbReference type="Proteomes" id="UP000264820"/>
    </source>
</evidence>
<organism evidence="4 5">
    <name type="scientific">Hippocampus comes</name>
    <name type="common">Tiger tail seahorse</name>
    <dbReference type="NCBI Taxonomy" id="109280"/>
    <lineage>
        <taxon>Eukaryota</taxon>
        <taxon>Metazoa</taxon>
        <taxon>Chordata</taxon>
        <taxon>Craniata</taxon>
        <taxon>Vertebrata</taxon>
        <taxon>Euteleostomi</taxon>
        <taxon>Actinopterygii</taxon>
        <taxon>Neopterygii</taxon>
        <taxon>Teleostei</taxon>
        <taxon>Neoteleostei</taxon>
        <taxon>Acanthomorphata</taxon>
        <taxon>Syngnathiaria</taxon>
        <taxon>Syngnathiformes</taxon>
        <taxon>Syngnathoidei</taxon>
        <taxon>Syngnathidae</taxon>
        <taxon>Hippocampus</taxon>
    </lineage>
</organism>
<protein>
    <submittedName>
        <fullName evidence="4">Zgc:109913</fullName>
    </submittedName>
</protein>
<comment type="similarity">
    <text evidence="1">Belongs to the RGS7BP/RGS9BP family.</text>
</comment>
<reference evidence="4" key="2">
    <citation type="submission" date="2025-09" db="UniProtKB">
        <authorList>
            <consortium name="Ensembl"/>
        </authorList>
    </citation>
    <scope>IDENTIFICATION</scope>
</reference>
<name>A0A3Q3DGZ3_HIPCM</name>
<evidence type="ECO:0000256" key="3">
    <source>
        <dbReference type="SAM" id="MobiDB-lite"/>
    </source>
</evidence>
<feature type="region of interest" description="Disordered" evidence="3">
    <location>
        <begin position="198"/>
        <end position="220"/>
    </location>
</feature>
<dbReference type="OMA" id="ICTGLHR"/>
<sequence length="237" mass="25884">MSERHDGGERAQERLARVTSCFQTLVRLTSCFQQLAVSLGSSADCAFLRREIAHVRALATNVANGLSCHLTHLLSNCNSGPAGPASSAERRELERVWVHFLSAMENFLRDLRKVGDLIVRFPLGQQKDRRSLINTGCLDGVVGVATRAASVRMPWLASDVDDLHQESGLQEHLNSLEAMMSDMQLRVPVAFWSVEATQPTSGEITEEAEEGLEEASAEESSVCCRPSARSGLGCAWS</sequence>
<evidence type="ECO:0000256" key="1">
    <source>
        <dbReference type="ARBA" id="ARBA00007457"/>
    </source>
</evidence>
<dbReference type="Ensembl" id="ENSHCOT00000018796.1">
    <property type="protein sequence ID" value="ENSHCOP00000011925.1"/>
    <property type="gene ID" value="ENSHCOG00000014860.1"/>
</dbReference>
<reference evidence="4" key="1">
    <citation type="submission" date="2025-08" db="UniProtKB">
        <authorList>
            <consortium name="Ensembl"/>
        </authorList>
    </citation>
    <scope>IDENTIFICATION</scope>
</reference>
<dbReference type="GeneTree" id="ENSGT00940000153725"/>
<dbReference type="InterPro" id="IPR026512">
    <property type="entry name" value="RGS7BP/RGS9BP"/>
</dbReference>
<dbReference type="AlphaFoldDB" id="A0A3Q3DGZ3"/>
<accession>A0A3Q3DGZ3</accession>
<dbReference type="PANTHER" id="PTHR21029">
    <property type="entry name" value="R-SEVEN BINDING PROTEIN (R7BP) HOMOLOG"/>
    <property type="match status" value="1"/>
</dbReference>
<feature type="compositionally biased region" description="Acidic residues" evidence="3">
    <location>
        <begin position="204"/>
        <end position="217"/>
    </location>
</feature>
<evidence type="ECO:0000313" key="4">
    <source>
        <dbReference type="Ensembl" id="ENSHCOP00000011925.1"/>
    </source>
</evidence>
<dbReference type="GO" id="GO:0009968">
    <property type="term" value="P:negative regulation of signal transduction"/>
    <property type="evidence" value="ECO:0007669"/>
    <property type="project" value="UniProtKB-KW"/>
</dbReference>
<dbReference type="Proteomes" id="UP000264820">
    <property type="component" value="Unplaced"/>
</dbReference>